<evidence type="ECO:0000313" key="4">
    <source>
        <dbReference type="Proteomes" id="UP000335636"/>
    </source>
</evidence>
<name>A0A5E4BDY5_MARMO</name>
<keyword evidence="4" id="KW-1185">Reference proteome</keyword>
<evidence type="ECO:0000313" key="3">
    <source>
        <dbReference type="EMBL" id="VTJ67565.1"/>
    </source>
</evidence>
<dbReference type="AlphaFoldDB" id="A0A5E4BDY5"/>
<reference evidence="3 4" key="1">
    <citation type="submission" date="2019-04" db="EMBL/GenBank/DDBJ databases">
        <authorList>
            <person name="Alioto T."/>
            <person name="Alioto T."/>
        </authorList>
    </citation>
    <scope>NUCLEOTIDE SEQUENCE [LARGE SCALE GENOMIC DNA]</scope>
</reference>
<accession>A0A5E4BDY5</accession>
<gene>
    <name evidence="2" type="ORF">GHT09_009683</name>
    <name evidence="3" type="ORF">MONAX_5E021573</name>
</gene>
<dbReference type="Proteomes" id="UP000335636">
    <property type="component" value="Unassembled WGS sequence"/>
</dbReference>
<dbReference type="EMBL" id="CABDUW010000386">
    <property type="protein sequence ID" value="VTJ67565.1"/>
    <property type="molecule type" value="Genomic_DNA"/>
</dbReference>
<dbReference type="Proteomes" id="UP000662637">
    <property type="component" value="Unassembled WGS sequence"/>
</dbReference>
<sequence length="277" mass="28453">MVTRVRLHPGGFGLLLPSATPVISPGVEQQRSQEVALGTFGEEATGSPIHPAAPWSIDSNRFCLRELTRGRRPLCNTCGGRNPGTMANTPARPGPSAPDPHCQGPPSGSGVQMGEGDAGGGDTYPAAPSPPPATAEPAAPGTIFRHRLVLSGGYQPPIRHCQPTQPPVSRAPALPPRPRTTGRREGSGRKRTQSGPSALVRGPGISGTAASQSRGARATRGPRNSAEGLAGPPTRPRLGLLLSTPTLPPRSTPGNGQLRGRGAPGGVGYRLRRTGSP</sequence>
<feature type="compositionally biased region" description="Gly residues" evidence="1">
    <location>
        <begin position="257"/>
        <end position="268"/>
    </location>
</feature>
<dbReference type="EMBL" id="WJEC01001276">
    <property type="protein sequence ID" value="KAF7479217.1"/>
    <property type="molecule type" value="Genomic_DNA"/>
</dbReference>
<organism evidence="3 4">
    <name type="scientific">Marmota monax</name>
    <name type="common">Woodchuck</name>
    <dbReference type="NCBI Taxonomy" id="9995"/>
    <lineage>
        <taxon>Eukaryota</taxon>
        <taxon>Metazoa</taxon>
        <taxon>Chordata</taxon>
        <taxon>Craniata</taxon>
        <taxon>Vertebrata</taxon>
        <taxon>Euteleostomi</taxon>
        <taxon>Mammalia</taxon>
        <taxon>Eutheria</taxon>
        <taxon>Euarchontoglires</taxon>
        <taxon>Glires</taxon>
        <taxon>Rodentia</taxon>
        <taxon>Sciuromorpha</taxon>
        <taxon>Sciuridae</taxon>
        <taxon>Xerinae</taxon>
        <taxon>Marmotini</taxon>
        <taxon>Marmota</taxon>
    </lineage>
</organism>
<proteinExistence type="predicted"/>
<feature type="compositionally biased region" description="Gly residues" evidence="1">
    <location>
        <begin position="111"/>
        <end position="122"/>
    </location>
</feature>
<protein>
    <submittedName>
        <fullName evidence="3">Uncharacterized protein</fullName>
    </submittedName>
</protein>
<evidence type="ECO:0000313" key="2">
    <source>
        <dbReference type="EMBL" id="KAF7479217.1"/>
    </source>
</evidence>
<evidence type="ECO:0000256" key="1">
    <source>
        <dbReference type="SAM" id="MobiDB-lite"/>
    </source>
</evidence>
<feature type="region of interest" description="Disordered" evidence="1">
    <location>
        <begin position="153"/>
        <end position="277"/>
    </location>
</feature>
<reference evidence="2" key="2">
    <citation type="submission" date="2020-08" db="EMBL/GenBank/DDBJ databases">
        <authorList>
            <person name="Shumante A."/>
            <person name="Zimin A.V."/>
            <person name="Puiu D."/>
            <person name="Salzberg S.L."/>
        </authorList>
    </citation>
    <scope>NUCLEOTIDE SEQUENCE</scope>
    <source>
        <strain evidence="2">WC2-LM</strain>
        <tissue evidence="2">Liver</tissue>
    </source>
</reference>
<feature type="compositionally biased region" description="Low complexity" evidence="1">
    <location>
        <begin position="236"/>
        <end position="245"/>
    </location>
</feature>
<feature type="region of interest" description="Disordered" evidence="1">
    <location>
        <begin position="76"/>
        <end position="139"/>
    </location>
</feature>